<dbReference type="Proteomes" id="UP000594638">
    <property type="component" value="Unassembled WGS sequence"/>
</dbReference>
<sequence length="55" mass="6433">MSIMLSRITKFLADEDTLEAFGKMETQIFLGSKFGTDELNILIRPFCTQWQMKEE</sequence>
<gene>
    <name evidence="1" type="ORF">OLEA9_A051389</name>
</gene>
<feature type="non-terminal residue" evidence="1">
    <location>
        <position position="55"/>
    </location>
</feature>
<keyword evidence="2" id="KW-1185">Reference proteome</keyword>
<dbReference type="AlphaFoldDB" id="A0A8S0TPB6"/>
<comment type="caution">
    <text evidence="1">The sequence shown here is derived from an EMBL/GenBank/DDBJ whole genome shotgun (WGS) entry which is preliminary data.</text>
</comment>
<reference evidence="1 2" key="1">
    <citation type="submission" date="2019-12" db="EMBL/GenBank/DDBJ databases">
        <authorList>
            <person name="Alioto T."/>
            <person name="Alioto T."/>
            <person name="Gomez Garrido J."/>
        </authorList>
    </citation>
    <scope>NUCLEOTIDE SEQUENCE [LARGE SCALE GENOMIC DNA]</scope>
</reference>
<name>A0A8S0TPB6_OLEEU</name>
<accession>A0A8S0TPB6</accession>
<protein>
    <submittedName>
        <fullName evidence="1">Uncharacterized protein</fullName>
    </submittedName>
</protein>
<proteinExistence type="predicted"/>
<dbReference type="EMBL" id="CACTIH010007283">
    <property type="protein sequence ID" value="CAA3007675.1"/>
    <property type="molecule type" value="Genomic_DNA"/>
</dbReference>
<dbReference type="Gramene" id="OE9A051389T1">
    <property type="protein sequence ID" value="OE9A051389C1"/>
    <property type="gene ID" value="OE9A051389"/>
</dbReference>
<evidence type="ECO:0000313" key="2">
    <source>
        <dbReference type="Proteomes" id="UP000594638"/>
    </source>
</evidence>
<evidence type="ECO:0000313" key="1">
    <source>
        <dbReference type="EMBL" id="CAA3007675.1"/>
    </source>
</evidence>
<organism evidence="1 2">
    <name type="scientific">Olea europaea subsp. europaea</name>
    <dbReference type="NCBI Taxonomy" id="158383"/>
    <lineage>
        <taxon>Eukaryota</taxon>
        <taxon>Viridiplantae</taxon>
        <taxon>Streptophyta</taxon>
        <taxon>Embryophyta</taxon>
        <taxon>Tracheophyta</taxon>
        <taxon>Spermatophyta</taxon>
        <taxon>Magnoliopsida</taxon>
        <taxon>eudicotyledons</taxon>
        <taxon>Gunneridae</taxon>
        <taxon>Pentapetalae</taxon>
        <taxon>asterids</taxon>
        <taxon>lamiids</taxon>
        <taxon>Lamiales</taxon>
        <taxon>Oleaceae</taxon>
        <taxon>Oleeae</taxon>
        <taxon>Olea</taxon>
    </lineage>
</organism>